<dbReference type="InterPro" id="IPR000719">
    <property type="entry name" value="Prot_kinase_dom"/>
</dbReference>
<dbReference type="SUPFAM" id="SSF56112">
    <property type="entry name" value="Protein kinase-like (PK-like)"/>
    <property type="match status" value="1"/>
</dbReference>
<dbReference type="EMBL" id="WOCE01000014">
    <property type="protein sequence ID" value="KAE9600169.1"/>
    <property type="molecule type" value="Genomic_DNA"/>
</dbReference>
<evidence type="ECO:0000313" key="2">
    <source>
        <dbReference type="EMBL" id="KAE9600169.1"/>
    </source>
</evidence>
<sequence length="279" mass="31641">MIGPLISLRYIFGAWAKKFVTFTGNSFNSQRLGRLKFSNKKLEAFDIDDLLRASAKLLGNENLGITYKATLENGISVVVKRLNYMNELCMKDFLQQMQLLGKMRHQNLVEIVSFYCSQEQKLVIYEHIPHGTLFELLHEGRGIGRINLDWSTRVAIIKDIAKGLNFFHHSLSSQKVPHGNLKSSNVLISYDDNHGYHSKLTDYGFLPLLQTKKVAAKLAISKSPEFVQGKKLTHKTDVYCFGIIVLEIITRKVPGQILGEIEEITSDLSDWVRTVVNNA</sequence>
<keyword evidence="3" id="KW-1185">Reference proteome</keyword>
<comment type="caution">
    <text evidence="2">The sequence shown here is derived from an EMBL/GenBank/DDBJ whole genome shotgun (WGS) entry which is preliminary data.</text>
</comment>
<name>A0A6A4PFA2_LUPAL</name>
<dbReference type="GO" id="GO:0004672">
    <property type="term" value="F:protein kinase activity"/>
    <property type="evidence" value="ECO:0007669"/>
    <property type="project" value="InterPro"/>
</dbReference>
<evidence type="ECO:0000313" key="3">
    <source>
        <dbReference type="Proteomes" id="UP000447434"/>
    </source>
</evidence>
<evidence type="ECO:0000259" key="1">
    <source>
        <dbReference type="PROSITE" id="PS50011"/>
    </source>
</evidence>
<reference evidence="3" key="1">
    <citation type="journal article" date="2020" name="Nat. Commun.">
        <title>Genome sequence of the cluster root forming white lupin.</title>
        <authorList>
            <person name="Hufnagel B."/>
            <person name="Marques A."/>
            <person name="Soriano A."/>
            <person name="Marques L."/>
            <person name="Divol F."/>
            <person name="Doumas P."/>
            <person name="Sallet E."/>
            <person name="Mancinotti D."/>
            <person name="Carrere S."/>
            <person name="Marande W."/>
            <person name="Arribat S."/>
            <person name="Keller J."/>
            <person name="Huneau C."/>
            <person name="Blein T."/>
            <person name="Aime D."/>
            <person name="Laguerre M."/>
            <person name="Taylor J."/>
            <person name="Schubert V."/>
            <person name="Nelson M."/>
            <person name="Geu-Flores F."/>
            <person name="Crespi M."/>
            <person name="Gallardo-Guerrero K."/>
            <person name="Delaux P.-M."/>
            <person name="Salse J."/>
            <person name="Berges H."/>
            <person name="Guyot R."/>
            <person name="Gouzy J."/>
            <person name="Peret B."/>
        </authorList>
    </citation>
    <scope>NUCLEOTIDE SEQUENCE [LARGE SCALE GENOMIC DNA]</scope>
    <source>
        <strain evidence="3">cv. Amiga</strain>
    </source>
</reference>
<organism evidence="2 3">
    <name type="scientific">Lupinus albus</name>
    <name type="common">White lupine</name>
    <name type="synonym">Lupinus termis</name>
    <dbReference type="NCBI Taxonomy" id="3870"/>
    <lineage>
        <taxon>Eukaryota</taxon>
        <taxon>Viridiplantae</taxon>
        <taxon>Streptophyta</taxon>
        <taxon>Embryophyta</taxon>
        <taxon>Tracheophyta</taxon>
        <taxon>Spermatophyta</taxon>
        <taxon>Magnoliopsida</taxon>
        <taxon>eudicotyledons</taxon>
        <taxon>Gunneridae</taxon>
        <taxon>Pentapetalae</taxon>
        <taxon>rosids</taxon>
        <taxon>fabids</taxon>
        <taxon>Fabales</taxon>
        <taxon>Fabaceae</taxon>
        <taxon>Papilionoideae</taxon>
        <taxon>50 kb inversion clade</taxon>
        <taxon>genistoids sensu lato</taxon>
        <taxon>core genistoids</taxon>
        <taxon>Genisteae</taxon>
        <taxon>Lupinus</taxon>
    </lineage>
</organism>
<dbReference type="InterPro" id="IPR001245">
    <property type="entry name" value="Ser-Thr/Tyr_kinase_cat_dom"/>
</dbReference>
<dbReference type="Pfam" id="PF07714">
    <property type="entry name" value="PK_Tyr_Ser-Thr"/>
    <property type="match status" value="1"/>
</dbReference>
<accession>A0A6A4PFA2</accession>
<dbReference type="PANTHER" id="PTHR48007:SF40">
    <property type="entry name" value="SERINE-THREONINE_TYROSINE-PROTEIN KINASE CATALYTIC DOMAIN-CONTAINING PROTEIN"/>
    <property type="match status" value="1"/>
</dbReference>
<dbReference type="Proteomes" id="UP000447434">
    <property type="component" value="Chromosome 14"/>
</dbReference>
<dbReference type="InterPro" id="IPR046959">
    <property type="entry name" value="PRK1-6/SRF4-like"/>
</dbReference>
<dbReference type="GO" id="GO:0005524">
    <property type="term" value="F:ATP binding"/>
    <property type="evidence" value="ECO:0007669"/>
    <property type="project" value="InterPro"/>
</dbReference>
<dbReference type="PANTHER" id="PTHR48007">
    <property type="entry name" value="LEUCINE-RICH REPEAT RECEPTOR-LIKE PROTEIN KINASE PXC1"/>
    <property type="match status" value="1"/>
</dbReference>
<dbReference type="OrthoDB" id="772719at2759"/>
<dbReference type="Gene3D" id="1.10.510.10">
    <property type="entry name" value="Transferase(Phosphotransferase) domain 1"/>
    <property type="match status" value="1"/>
</dbReference>
<dbReference type="Gene3D" id="3.30.200.20">
    <property type="entry name" value="Phosphorylase Kinase, domain 1"/>
    <property type="match status" value="1"/>
</dbReference>
<feature type="domain" description="Protein kinase" evidence="1">
    <location>
        <begin position="52"/>
        <end position="279"/>
    </location>
</feature>
<dbReference type="PROSITE" id="PS50011">
    <property type="entry name" value="PROTEIN_KINASE_DOM"/>
    <property type="match status" value="1"/>
</dbReference>
<protein>
    <recommendedName>
        <fullName evidence="1">Protein kinase domain-containing protein</fullName>
    </recommendedName>
</protein>
<dbReference type="AlphaFoldDB" id="A0A6A4PFA2"/>
<gene>
    <name evidence="2" type="ORF">Lalb_Chr14g0370101</name>
</gene>
<proteinExistence type="predicted"/>
<dbReference type="InterPro" id="IPR011009">
    <property type="entry name" value="Kinase-like_dom_sf"/>
</dbReference>